<feature type="transmembrane region" description="Helical" evidence="7">
    <location>
        <begin position="85"/>
        <end position="103"/>
    </location>
</feature>
<keyword evidence="5 7" id="KW-0472">Membrane</keyword>
<dbReference type="PANTHER" id="PTHR30509:SF9">
    <property type="entry name" value="MULTIDRUG RESISTANCE PROTEIN MDTO"/>
    <property type="match status" value="1"/>
</dbReference>
<feature type="transmembrane region" description="Helical" evidence="7">
    <location>
        <begin position="133"/>
        <end position="155"/>
    </location>
</feature>
<keyword evidence="3 7" id="KW-0812">Transmembrane</keyword>
<name>A0A512NIK3_9HYPH</name>
<comment type="similarity">
    <text evidence="6">Belongs to the YccS/YhfK family.</text>
</comment>
<proteinExistence type="inferred from homology"/>
<evidence type="ECO:0000256" key="5">
    <source>
        <dbReference type="ARBA" id="ARBA00023136"/>
    </source>
</evidence>
<protein>
    <submittedName>
        <fullName evidence="9">FUSC family protein</fullName>
    </submittedName>
</protein>
<dbReference type="EMBL" id="BKAJ01000110">
    <property type="protein sequence ID" value="GEP58742.1"/>
    <property type="molecule type" value="Genomic_DNA"/>
</dbReference>
<gene>
    <name evidence="9" type="ORF">RSO01_59080</name>
</gene>
<dbReference type="GO" id="GO:0005886">
    <property type="term" value="C:plasma membrane"/>
    <property type="evidence" value="ECO:0007669"/>
    <property type="project" value="UniProtKB-SubCell"/>
</dbReference>
<feature type="transmembrane region" description="Helical" evidence="7">
    <location>
        <begin position="110"/>
        <end position="127"/>
    </location>
</feature>
<dbReference type="OrthoDB" id="7254882at2"/>
<dbReference type="AlphaFoldDB" id="A0A512NIK3"/>
<dbReference type="Pfam" id="PF13515">
    <property type="entry name" value="FUSC_2"/>
    <property type="match status" value="1"/>
</dbReference>
<reference evidence="9 10" key="1">
    <citation type="submission" date="2019-07" db="EMBL/GenBank/DDBJ databases">
        <title>Whole genome shotgun sequence of Reyranella soli NBRC 108950.</title>
        <authorList>
            <person name="Hosoyama A."/>
            <person name="Uohara A."/>
            <person name="Ohji S."/>
            <person name="Ichikawa N."/>
        </authorList>
    </citation>
    <scope>NUCLEOTIDE SEQUENCE [LARGE SCALE GENOMIC DNA]</scope>
    <source>
        <strain evidence="9 10">NBRC 108950</strain>
    </source>
</reference>
<feature type="domain" description="Integral membrane bound transporter" evidence="8">
    <location>
        <begin position="23"/>
        <end position="150"/>
    </location>
</feature>
<keyword evidence="4 7" id="KW-1133">Transmembrane helix</keyword>
<keyword evidence="10" id="KW-1185">Reference proteome</keyword>
<dbReference type="Proteomes" id="UP000321058">
    <property type="component" value="Unassembled WGS sequence"/>
</dbReference>
<evidence type="ECO:0000256" key="6">
    <source>
        <dbReference type="ARBA" id="ARBA00043993"/>
    </source>
</evidence>
<dbReference type="PANTHER" id="PTHR30509">
    <property type="entry name" value="P-HYDROXYBENZOIC ACID EFFLUX PUMP SUBUNIT-RELATED"/>
    <property type="match status" value="1"/>
</dbReference>
<keyword evidence="2" id="KW-1003">Cell membrane</keyword>
<evidence type="ECO:0000256" key="1">
    <source>
        <dbReference type="ARBA" id="ARBA00004651"/>
    </source>
</evidence>
<feature type="transmembrane region" description="Helical" evidence="7">
    <location>
        <begin position="12"/>
        <end position="31"/>
    </location>
</feature>
<evidence type="ECO:0000259" key="8">
    <source>
        <dbReference type="Pfam" id="PF13515"/>
    </source>
</evidence>
<feature type="transmembrane region" description="Helical" evidence="7">
    <location>
        <begin position="37"/>
        <end position="55"/>
    </location>
</feature>
<comment type="subcellular location">
    <subcellularLocation>
        <location evidence="1">Cell membrane</location>
        <topology evidence="1">Multi-pass membrane protein</topology>
    </subcellularLocation>
</comment>
<evidence type="ECO:0000256" key="4">
    <source>
        <dbReference type="ARBA" id="ARBA00022989"/>
    </source>
</evidence>
<comment type="caution">
    <text evidence="9">The sequence shown here is derived from an EMBL/GenBank/DDBJ whole genome shotgun (WGS) entry which is preliminary data.</text>
</comment>
<evidence type="ECO:0000313" key="9">
    <source>
        <dbReference type="EMBL" id="GEP58742.1"/>
    </source>
</evidence>
<evidence type="ECO:0000256" key="3">
    <source>
        <dbReference type="ARBA" id="ARBA00022692"/>
    </source>
</evidence>
<organism evidence="9 10">
    <name type="scientific">Reyranella soli</name>
    <dbReference type="NCBI Taxonomy" id="1230389"/>
    <lineage>
        <taxon>Bacteria</taxon>
        <taxon>Pseudomonadati</taxon>
        <taxon>Pseudomonadota</taxon>
        <taxon>Alphaproteobacteria</taxon>
        <taxon>Hyphomicrobiales</taxon>
        <taxon>Reyranellaceae</taxon>
        <taxon>Reyranella</taxon>
    </lineage>
</organism>
<feature type="transmembrane region" description="Helical" evidence="7">
    <location>
        <begin position="62"/>
        <end position="79"/>
    </location>
</feature>
<dbReference type="InterPro" id="IPR049453">
    <property type="entry name" value="Memb_transporter_dom"/>
</dbReference>
<evidence type="ECO:0000313" key="10">
    <source>
        <dbReference type="Proteomes" id="UP000321058"/>
    </source>
</evidence>
<accession>A0A512NIK3</accession>
<evidence type="ECO:0000256" key="2">
    <source>
        <dbReference type="ARBA" id="ARBA00022475"/>
    </source>
</evidence>
<evidence type="ECO:0000256" key="7">
    <source>
        <dbReference type="SAM" id="Phobius"/>
    </source>
</evidence>
<sequence>MGFQRLSRADFAFALRVTVASVVALVVAQLLGLPMPLWSVLTATIVSQLSIGGTLKTGANYMLGTLAGSIYGGVIAVLVPHAGEAALLAVLVIAVAPLALYSATHANMNVVPISAIIVLLMPAFSHVDPLNSAIDRILEVAVGAAIGLLVALVVAPSTAHRQMRGAAARLLEQMAETMGILAQGILDGMTIDDVSRLQDRIGAAMVALDTVGGEAERERLIRLNLGVQTGPMRRTLMRLRHDLVFLGRAIGSPLGEAMHERLRPMLEDVVAGTSAWLRDAAVALRTGAESPPIDRLHRTLAAWTAGVAALRHDGIVRQLSGDAAERFFAASFALEQMHRDLQDLDRIVTEWQHPGAKAQGSRPEGLTMR</sequence>